<dbReference type="PANTHER" id="PTHR11697">
    <property type="entry name" value="GENERAL TRANSCRIPTION FACTOR 2-RELATED ZINC FINGER PROTEIN"/>
    <property type="match status" value="1"/>
</dbReference>
<dbReference type="InterPro" id="IPR035897">
    <property type="entry name" value="Toll_tir_struct_dom_sf"/>
</dbReference>
<evidence type="ECO:0000313" key="4">
    <source>
        <dbReference type="EMBL" id="SPC88789.1"/>
    </source>
</evidence>
<dbReference type="SMART" id="SM00255">
    <property type="entry name" value="TIR"/>
    <property type="match status" value="1"/>
</dbReference>
<dbReference type="GO" id="GO:0007165">
    <property type="term" value="P:signal transduction"/>
    <property type="evidence" value="ECO:0007669"/>
    <property type="project" value="InterPro"/>
</dbReference>
<dbReference type="PROSITE" id="PS50104">
    <property type="entry name" value="TIR"/>
    <property type="match status" value="1"/>
</dbReference>
<sequence length="1011" mass="115487">MGKSTTITHFFKRKNLNDLEATTSDATLPTTNADIPIPGNIEIPIPENVDIHIPENVDIPIQENPHPKFQKIDTSLLERDPGLRKQIWDYHVNQRDEIRRAYHNYGVFQPTLSAYKKSGPEKHRRSFQDTWYDLFPKWLEYSPAKDAAFCLPCFLFHKPSGNPGKNAFTVDGFRSWKKVRNGTRCAFLSHVGKDFNSSHRVAEQRMDDLMNQPQHIDKVLNKQCHTEIANNRLQLKVSIDVVRVLALQGIAFRGRDESSTSVNRGNFLEILDVVASYDKKVAEVIAKAPKNATYTSPQIQKEILHVFSMKVMNAIREEIGDAKFCIIVDEARDESVREQMAVVLRFVDKDGFVRERFFGVVHVSDTVALTLKKEIYSLLSRYNLDIQNIRGQGYDGASNMRGESNGLQALISHDCPYAYYIHCFAHRLQLALVAASKAVIPVGKFFDRLAFIINIVGASCKRNEQLKLAQDAEFAYLIDIDELETGRGLNQKCTLQRAGDTRWSSHFRSISSLIKIFSPTCEVLLKIIKEGSTSSRQVEADTAYETLTSFEFVFILHLMKKTMELSDKLCQVLQCQTQDILTAMRLVSSTKELIQTFRDDKWDDLLTNVISFYSQLQELNHRFNEHAVELLVLSSALDPYQARQSFRINDICLLVTKFYPQDFTEHEKEGINTFKDEEKLERGKSISSELLKAIEESRFAIVILSRNYASSTWCLDELVKIIGCMKEMKTTVFPIFYDVDPSNVRKQNGTFAQAFAKHEEHFKDNIKKVQTWRTALREVANLKGWHLQDRSESKVIQNIVGELWHKLSYPSSEDLEDLVGIISKAKKLESCLAIGSNDVRIIGVWGMGGIGVLVDKSLVKMNDTEIWMHDLLQEMGRNIVHQECFEEPGKRSRLWSFEDINNVLTKNTSFERLKSIRLRKSPKLVETLDFTKVPVLEKLVLEDCINLPRVHPSIGVHKKLKVLNLEGCKNLKSLPSKFEMESLEILILSESVEELDVSGTAIRHMPASNAL</sequence>
<dbReference type="FunFam" id="3.40.50.10140:FF:000007">
    <property type="entry name" value="Disease resistance protein (TIR-NBS-LRR class)"/>
    <property type="match status" value="1"/>
</dbReference>
<dbReference type="InterPro" id="IPR058192">
    <property type="entry name" value="WHD_ROQ1-like"/>
</dbReference>
<dbReference type="Gene3D" id="3.80.10.10">
    <property type="entry name" value="Ribonuclease Inhibitor"/>
    <property type="match status" value="1"/>
</dbReference>
<feature type="domain" description="TIR" evidence="3">
    <location>
        <begin position="638"/>
        <end position="811"/>
    </location>
</feature>
<evidence type="ECO:0000259" key="3">
    <source>
        <dbReference type="PROSITE" id="PS50104"/>
    </source>
</evidence>
<reference evidence="4" key="1">
    <citation type="submission" date="2018-02" db="EMBL/GenBank/DDBJ databases">
        <authorList>
            <person name="Cohen D.B."/>
            <person name="Kent A.D."/>
        </authorList>
    </citation>
    <scope>NUCLEOTIDE SEQUENCE</scope>
</reference>
<dbReference type="InterPro" id="IPR055298">
    <property type="entry name" value="AtLOH3-like"/>
</dbReference>
<dbReference type="InterPro" id="IPR006580">
    <property type="entry name" value="Znf_TTF"/>
</dbReference>
<keyword evidence="1" id="KW-0677">Repeat</keyword>
<gene>
    <name evidence="4" type="ORF">FSB_LOCUS16671</name>
</gene>
<dbReference type="EMBL" id="OIVN01001018">
    <property type="protein sequence ID" value="SPC88789.1"/>
    <property type="molecule type" value="Genomic_DNA"/>
</dbReference>
<dbReference type="InterPro" id="IPR000157">
    <property type="entry name" value="TIR_dom"/>
</dbReference>
<protein>
    <recommendedName>
        <fullName evidence="3">TIR domain-containing protein</fullName>
    </recommendedName>
</protein>
<organism evidence="4">
    <name type="scientific">Fagus sylvatica</name>
    <name type="common">Beechnut</name>
    <dbReference type="NCBI Taxonomy" id="28930"/>
    <lineage>
        <taxon>Eukaryota</taxon>
        <taxon>Viridiplantae</taxon>
        <taxon>Streptophyta</taxon>
        <taxon>Embryophyta</taxon>
        <taxon>Tracheophyta</taxon>
        <taxon>Spermatophyta</taxon>
        <taxon>Magnoliopsida</taxon>
        <taxon>eudicotyledons</taxon>
        <taxon>Gunneridae</taxon>
        <taxon>Pentapetalae</taxon>
        <taxon>rosids</taxon>
        <taxon>fabids</taxon>
        <taxon>Fagales</taxon>
        <taxon>Fagaceae</taxon>
        <taxon>Fagus</taxon>
    </lineage>
</organism>
<dbReference type="PANTHER" id="PTHR11697:SF231">
    <property type="entry name" value="TTF-TYPE DOMAIN-CONTAINING PROTEIN"/>
    <property type="match status" value="1"/>
</dbReference>
<evidence type="ECO:0000256" key="1">
    <source>
        <dbReference type="ARBA" id="ARBA00022737"/>
    </source>
</evidence>
<proteinExistence type="predicted"/>
<dbReference type="AlphaFoldDB" id="A0A2N9FPB4"/>
<dbReference type="InterPro" id="IPR025398">
    <property type="entry name" value="DUF4371"/>
</dbReference>
<dbReference type="SUPFAM" id="SSF52058">
    <property type="entry name" value="L domain-like"/>
    <property type="match status" value="1"/>
</dbReference>
<dbReference type="SUPFAM" id="SSF53098">
    <property type="entry name" value="Ribonuclease H-like"/>
    <property type="match status" value="1"/>
</dbReference>
<dbReference type="SMART" id="SM00597">
    <property type="entry name" value="ZnF_TTF"/>
    <property type="match status" value="1"/>
</dbReference>
<dbReference type="SUPFAM" id="SSF52200">
    <property type="entry name" value="Toll/Interleukin receptor TIR domain"/>
    <property type="match status" value="1"/>
</dbReference>
<dbReference type="Pfam" id="PF23282">
    <property type="entry name" value="WHD_ROQ1"/>
    <property type="match status" value="1"/>
</dbReference>
<dbReference type="InterPro" id="IPR012337">
    <property type="entry name" value="RNaseH-like_sf"/>
</dbReference>
<dbReference type="Pfam" id="PF14291">
    <property type="entry name" value="DUF4371"/>
    <property type="match status" value="1"/>
</dbReference>
<name>A0A2N9FPB4_FAGSY</name>
<evidence type="ECO:0000256" key="2">
    <source>
        <dbReference type="ARBA" id="ARBA00023027"/>
    </source>
</evidence>
<dbReference type="Pfam" id="PF01582">
    <property type="entry name" value="TIR"/>
    <property type="match status" value="1"/>
</dbReference>
<dbReference type="Gene3D" id="3.40.50.10140">
    <property type="entry name" value="Toll/interleukin-1 receptor homology (TIR) domain"/>
    <property type="match status" value="1"/>
</dbReference>
<accession>A0A2N9FPB4</accession>
<dbReference type="InterPro" id="IPR032675">
    <property type="entry name" value="LRR_dom_sf"/>
</dbReference>
<keyword evidence="2" id="KW-0520">NAD</keyword>